<accession>A0A7W7F5J1</accession>
<dbReference type="CDD" id="cd12119">
    <property type="entry name" value="ttLC_FACS_AlkK_like"/>
    <property type="match status" value="1"/>
</dbReference>
<comment type="similarity">
    <text evidence="1">Belongs to the ATP-dependent AMP-binding enzyme family.</text>
</comment>
<evidence type="ECO:0000256" key="5">
    <source>
        <dbReference type="ARBA" id="ARBA00051915"/>
    </source>
</evidence>
<keyword evidence="4" id="KW-0443">Lipid metabolism</keyword>
<proteinExistence type="inferred from homology"/>
<evidence type="ECO:0000313" key="10">
    <source>
        <dbReference type="EMBL" id="MBB4630592.1"/>
    </source>
</evidence>
<dbReference type="NCBIfam" id="NF004837">
    <property type="entry name" value="PRK06187.1"/>
    <property type="match status" value="1"/>
</dbReference>
<dbReference type="EMBL" id="JACHNZ010000001">
    <property type="protein sequence ID" value="MBB4630592.1"/>
    <property type="molecule type" value="Genomic_DNA"/>
</dbReference>
<protein>
    <recommendedName>
        <fullName evidence="7">3-methylmercaptopropionyl-CoA ligase</fullName>
        <ecNumber evidence="6">6.2.1.44</ecNumber>
    </recommendedName>
</protein>
<dbReference type="InterPro" id="IPR020845">
    <property type="entry name" value="AMP-binding_CS"/>
</dbReference>
<dbReference type="GO" id="GO:0016874">
    <property type="term" value="F:ligase activity"/>
    <property type="evidence" value="ECO:0007669"/>
    <property type="project" value="UniProtKB-KW"/>
</dbReference>
<dbReference type="PROSITE" id="PS00455">
    <property type="entry name" value="AMP_BINDING"/>
    <property type="match status" value="1"/>
</dbReference>
<evidence type="ECO:0000256" key="2">
    <source>
        <dbReference type="ARBA" id="ARBA00022598"/>
    </source>
</evidence>
<dbReference type="FunFam" id="3.30.300.30:FF:000008">
    <property type="entry name" value="2,3-dihydroxybenzoate-AMP ligase"/>
    <property type="match status" value="1"/>
</dbReference>
<keyword evidence="11" id="KW-1185">Reference proteome</keyword>
<feature type="domain" description="AMP-binding enzyme C-terminal" evidence="9">
    <location>
        <begin position="449"/>
        <end position="524"/>
    </location>
</feature>
<dbReference type="RefSeq" id="WP_184063735.1">
    <property type="nucleotide sequence ID" value="NZ_JACHNZ010000001.1"/>
</dbReference>
<dbReference type="GO" id="GO:0006631">
    <property type="term" value="P:fatty acid metabolic process"/>
    <property type="evidence" value="ECO:0007669"/>
    <property type="project" value="UniProtKB-KW"/>
</dbReference>
<evidence type="ECO:0000256" key="6">
    <source>
        <dbReference type="ARBA" id="ARBA00066616"/>
    </source>
</evidence>
<dbReference type="Proteomes" id="UP000566324">
    <property type="component" value="Unassembled WGS sequence"/>
</dbReference>
<evidence type="ECO:0000259" key="9">
    <source>
        <dbReference type="Pfam" id="PF13193"/>
    </source>
</evidence>
<dbReference type="PANTHER" id="PTHR43859">
    <property type="entry name" value="ACYL-ACTIVATING ENZYME"/>
    <property type="match status" value="1"/>
</dbReference>
<dbReference type="InterPro" id="IPR025110">
    <property type="entry name" value="AMP-bd_C"/>
</dbReference>
<organism evidence="10 11">
    <name type="scientific">Sphingosinicella soli</name>
    <dbReference type="NCBI Taxonomy" id="333708"/>
    <lineage>
        <taxon>Bacteria</taxon>
        <taxon>Pseudomonadati</taxon>
        <taxon>Pseudomonadota</taxon>
        <taxon>Alphaproteobacteria</taxon>
        <taxon>Sphingomonadales</taxon>
        <taxon>Sphingosinicellaceae</taxon>
        <taxon>Sphingosinicella</taxon>
    </lineage>
</organism>
<comment type="caution">
    <text evidence="10">The sequence shown here is derived from an EMBL/GenBank/DDBJ whole genome shotgun (WGS) entry which is preliminary data.</text>
</comment>
<reference evidence="10 11" key="1">
    <citation type="submission" date="2020-08" db="EMBL/GenBank/DDBJ databases">
        <title>Genomic Encyclopedia of Type Strains, Phase IV (KMG-IV): sequencing the most valuable type-strain genomes for metagenomic binning, comparative biology and taxonomic classification.</title>
        <authorList>
            <person name="Goeker M."/>
        </authorList>
    </citation>
    <scope>NUCLEOTIDE SEQUENCE [LARGE SCALE GENOMIC DNA]</scope>
    <source>
        <strain evidence="10 11">DSM 17328</strain>
    </source>
</reference>
<feature type="domain" description="AMP-dependent synthetase/ligase" evidence="8">
    <location>
        <begin position="18"/>
        <end position="400"/>
    </location>
</feature>
<gene>
    <name evidence="10" type="ORF">GGQ98_000193</name>
</gene>
<dbReference type="InterPro" id="IPR000873">
    <property type="entry name" value="AMP-dep_synth/lig_dom"/>
</dbReference>
<evidence type="ECO:0000256" key="7">
    <source>
        <dbReference type="ARBA" id="ARBA00067668"/>
    </source>
</evidence>
<keyword evidence="3" id="KW-0276">Fatty acid metabolism</keyword>
<sequence>MLGGMQDWPLLVWKLIDHAALHHGSREIVTARVEGGESRSNWREVRERALKVAQGLSRLGVRTGDRAATLAWNTQRHVECWYGISGMGAVAHTVNPRLFEEQIVYIINHAGDRVLFFDLTFVPLVERIAPKLNTVEHYVLMTGREHVPETSIPDLLAYEDLIAASDGDFEWANVDELTPAGLCYTSGTTGNPKGVLYTHRSNVLHTFGANSADALGLTSAATILPVVPMYHANAWGVPYAAAAAGAKLVMGGAHFDAPTLHGLIMREGVTLTAAVPTVWLAMLQHLEKSGQGMGELKRVVIGGSAVPRSMIVDFKEKYDVTVCHAWGMTEMSPLGTLGSLSAAALEKTQQEQFDIQTKQGRAIFGVEMKIVDDNGDEMPRDGKAFGHLMVRGPWVVREYYAGDGGHVLDADGWFDTGDVATIDPSGYMQITDRAKDVIKSGGEWISSIELENEAVGHAAVAEAAVIGLPHPKWDERPLLIVVRKPDTNPSKQDLLDHLEGRVAKWWMPNDVVFVDEIPHTATGKIQKLTLRQQFKDYRFPDAA</sequence>
<dbReference type="InterPro" id="IPR042099">
    <property type="entry name" value="ANL_N_sf"/>
</dbReference>
<dbReference type="Gene3D" id="3.30.300.30">
    <property type="match status" value="1"/>
</dbReference>
<dbReference type="AlphaFoldDB" id="A0A7W7F5J1"/>
<comment type="catalytic activity">
    <reaction evidence="5">
        <text>3-(methylsulfanyl)propanoate + ATP + CoA = 3-(methylsulfanyl)propanoyl-CoA + AMP + diphosphate</text>
        <dbReference type="Rhea" id="RHEA:43052"/>
        <dbReference type="ChEBI" id="CHEBI:30616"/>
        <dbReference type="ChEBI" id="CHEBI:33019"/>
        <dbReference type="ChEBI" id="CHEBI:49016"/>
        <dbReference type="ChEBI" id="CHEBI:57287"/>
        <dbReference type="ChEBI" id="CHEBI:82815"/>
        <dbReference type="ChEBI" id="CHEBI:456215"/>
        <dbReference type="EC" id="6.2.1.44"/>
    </reaction>
    <physiologicalReaction direction="left-to-right" evidence="5">
        <dbReference type="Rhea" id="RHEA:43053"/>
    </physiologicalReaction>
</comment>
<dbReference type="PANTHER" id="PTHR43859:SF4">
    <property type="entry name" value="BUTANOATE--COA LIGASE AAE1-RELATED"/>
    <property type="match status" value="1"/>
</dbReference>
<evidence type="ECO:0000256" key="1">
    <source>
        <dbReference type="ARBA" id="ARBA00006432"/>
    </source>
</evidence>
<evidence type="ECO:0000256" key="3">
    <source>
        <dbReference type="ARBA" id="ARBA00022832"/>
    </source>
</evidence>
<evidence type="ECO:0000256" key="4">
    <source>
        <dbReference type="ARBA" id="ARBA00023098"/>
    </source>
</evidence>
<dbReference type="Gene3D" id="3.40.50.12780">
    <property type="entry name" value="N-terminal domain of ligase-like"/>
    <property type="match status" value="1"/>
</dbReference>
<name>A0A7W7F5J1_9SPHN</name>
<evidence type="ECO:0000313" key="11">
    <source>
        <dbReference type="Proteomes" id="UP000566324"/>
    </source>
</evidence>
<dbReference type="SUPFAM" id="SSF56801">
    <property type="entry name" value="Acetyl-CoA synthetase-like"/>
    <property type="match status" value="1"/>
</dbReference>
<keyword evidence="2 10" id="KW-0436">Ligase</keyword>
<dbReference type="Pfam" id="PF00501">
    <property type="entry name" value="AMP-binding"/>
    <property type="match status" value="1"/>
</dbReference>
<dbReference type="InterPro" id="IPR045851">
    <property type="entry name" value="AMP-bd_C_sf"/>
</dbReference>
<dbReference type="NCBIfam" id="NF004674">
    <property type="entry name" value="PRK06018.1"/>
    <property type="match status" value="1"/>
</dbReference>
<evidence type="ECO:0000259" key="8">
    <source>
        <dbReference type="Pfam" id="PF00501"/>
    </source>
</evidence>
<dbReference type="Pfam" id="PF13193">
    <property type="entry name" value="AMP-binding_C"/>
    <property type="match status" value="1"/>
</dbReference>
<dbReference type="EC" id="6.2.1.44" evidence="6"/>